<dbReference type="SMART" id="SM00966">
    <property type="entry name" value="SpoVT_AbrB"/>
    <property type="match status" value="1"/>
</dbReference>
<dbReference type="Pfam" id="PF04014">
    <property type="entry name" value="MazE_antitoxin"/>
    <property type="match status" value="1"/>
</dbReference>
<dbReference type="Gene3D" id="2.10.260.10">
    <property type="match status" value="1"/>
</dbReference>
<dbReference type="RefSeq" id="WP_322777451.1">
    <property type="nucleotide sequence ID" value="NZ_JARJFB010000167.1"/>
</dbReference>
<dbReference type="PANTHER" id="PTHR37550">
    <property type="entry name" value="ANTITOXIN VAPB1"/>
    <property type="match status" value="1"/>
</dbReference>
<dbReference type="PROSITE" id="PS51740">
    <property type="entry name" value="SPOVT_ABRB"/>
    <property type="match status" value="1"/>
</dbReference>
<evidence type="ECO:0000313" key="4">
    <source>
        <dbReference type="EMBL" id="MEA0971543.1"/>
    </source>
</evidence>
<keyword evidence="5" id="KW-1185">Reference proteome</keyword>
<dbReference type="SUPFAM" id="SSF89447">
    <property type="entry name" value="AbrB/MazE/MraZ-like"/>
    <property type="match status" value="1"/>
</dbReference>
<organism evidence="4 5">
    <name type="scientific">Candidatus Megaera venefica</name>
    <dbReference type="NCBI Taxonomy" id="2055910"/>
    <lineage>
        <taxon>Bacteria</taxon>
        <taxon>Pseudomonadati</taxon>
        <taxon>Pseudomonadota</taxon>
        <taxon>Alphaproteobacteria</taxon>
        <taxon>Rickettsiales</taxon>
        <taxon>Rickettsiaceae</taxon>
        <taxon>Candidatus Megaera</taxon>
    </lineage>
</organism>
<dbReference type="GO" id="GO:0003677">
    <property type="term" value="F:DNA binding"/>
    <property type="evidence" value="ECO:0007669"/>
    <property type="project" value="UniProtKB-KW"/>
</dbReference>
<dbReference type="EMBL" id="JARJFB010000167">
    <property type="protein sequence ID" value="MEA0971543.1"/>
    <property type="molecule type" value="Genomic_DNA"/>
</dbReference>
<dbReference type="Proteomes" id="UP001291687">
    <property type="component" value="Unassembled WGS sequence"/>
</dbReference>
<dbReference type="InterPro" id="IPR047976">
    <property type="entry name" value="Anti_VapB2-like"/>
</dbReference>
<proteinExistence type="inferred from homology"/>
<dbReference type="InterPro" id="IPR007159">
    <property type="entry name" value="SpoVT-AbrB_dom"/>
</dbReference>
<comment type="similarity">
    <text evidence="1">Belongs to the VapB family.</text>
</comment>
<protein>
    <submittedName>
        <fullName evidence="4">AbrB/MazE/SpoVT family DNA-binding domain-containing antitoxin</fullName>
    </submittedName>
</protein>
<name>A0ABU5NEI8_9RICK</name>
<dbReference type="NCBIfam" id="NF040493">
    <property type="entry name" value="TA_anti_VapB"/>
    <property type="match status" value="1"/>
</dbReference>
<reference evidence="4 5" key="1">
    <citation type="submission" date="2023-03" db="EMBL/GenBank/DDBJ databases">
        <title>Host association and intracellularity evolved multiple times independently in the Rickettsiales.</title>
        <authorList>
            <person name="Castelli M."/>
            <person name="Nardi T."/>
            <person name="Gammuto L."/>
            <person name="Bellinzona G."/>
            <person name="Sabaneyeva E."/>
            <person name="Potekhin A."/>
            <person name="Serra V."/>
            <person name="Petroni G."/>
            <person name="Sassera D."/>
        </authorList>
    </citation>
    <scope>NUCLEOTIDE SEQUENCE [LARGE SCALE GENOMIC DNA]</scope>
    <source>
        <strain evidence="4 5">Sr 2-6</strain>
    </source>
</reference>
<evidence type="ECO:0000313" key="5">
    <source>
        <dbReference type="Proteomes" id="UP001291687"/>
    </source>
</evidence>
<evidence type="ECO:0000259" key="3">
    <source>
        <dbReference type="PROSITE" id="PS51740"/>
    </source>
</evidence>
<dbReference type="InterPro" id="IPR051734">
    <property type="entry name" value="VapB_TA_antitoxins"/>
</dbReference>
<keyword evidence="2 4" id="KW-0238">DNA-binding</keyword>
<evidence type="ECO:0000256" key="1">
    <source>
        <dbReference type="ARBA" id="ARBA00007924"/>
    </source>
</evidence>
<sequence length="77" mass="8848">MNKAKIFMTGKSQAVRLPKAFRFEGKEVSIVPLGRGIVLQPISKSWSDLFQKINPTDDFFSDGRKDLPPQESREYFK</sequence>
<comment type="caution">
    <text evidence="4">The sequence shown here is derived from an EMBL/GenBank/DDBJ whole genome shotgun (WGS) entry which is preliminary data.</text>
</comment>
<feature type="domain" description="SpoVT-AbrB" evidence="3">
    <location>
        <begin position="4"/>
        <end position="44"/>
    </location>
</feature>
<dbReference type="InterPro" id="IPR037914">
    <property type="entry name" value="SpoVT-AbrB_sf"/>
</dbReference>
<gene>
    <name evidence="4" type="ORF">Megvenef_01523</name>
</gene>
<evidence type="ECO:0000256" key="2">
    <source>
        <dbReference type="PROSITE-ProRule" id="PRU01076"/>
    </source>
</evidence>
<accession>A0ABU5NEI8</accession>
<dbReference type="PANTHER" id="PTHR37550:SF3">
    <property type="entry name" value="ANTITOXIN VAPB1"/>
    <property type="match status" value="1"/>
</dbReference>